<dbReference type="RefSeq" id="XP_007399649.1">
    <property type="nucleotide sequence ID" value="XM_007399587.1"/>
</dbReference>
<dbReference type="HOGENOM" id="CLU_083660_2_1_1"/>
<evidence type="ECO:0000313" key="4">
    <source>
        <dbReference type="EMBL" id="EKM51856.1"/>
    </source>
</evidence>
<keyword evidence="1 2" id="KW-0732">Signal</keyword>
<feature type="chain" id="PRO_5003884098" description="Yeast cell wall synthesis Kre9/Knh1-like N-terminal domain-containing protein" evidence="2">
    <location>
        <begin position="21"/>
        <end position="128"/>
    </location>
</feature>
<evidence type="ECO:0000259" key="3">
    <source>
        <dbReference type="Pfam" id="PF10342"/>
    </source>
</evidence>
<accession>K5UPX8</accession>
<dbReference type="Pfam" id="PF10342">
    <property type="entry name" value="Kre9_KNH"/>
    <property type="match status" value="1"/>
</dbReference>
<feature type="signal peptide" evidence="2">
    <location>
        <begin position="1"/>
        <end position="20"/>
    </location>
</feature>
<name>K5UPX8_PHACS</name>
<protein>
    <recommendedName>
        <fullName evidence="3">Yeast cell wall synthesis Kre9/Knh1-like N-terminal domain-containing protein</fullName>
    </recommendedName>
</protein>
<keyword evidence="5" id="KW-1185">Reference proteome</keyword>
<evidence type="ECO:0000256" key="1">
    <source>
        <dbReference type="ARBA" id="ARBA00022729"/>
    </source>
</evidence>
<sequence length="128" mass="13478">MFSKTTLFATFLATVASVAAHPLDVWDPKIITPNSYTVWAPGGTYNVTWDTSDAPASISEGSEVVLAKSGVLDSANPLAQGFDLRAGWVPVTIPASTIPGSDYSIVLFGDSGNASPEFAIEYLKPVQL</sequence>
<dbReference type="EMBL" id="JH930476">
    <property type="protein sequence ID" value="EKM51856.1"/>
    <property type="molecule type" value="Genomic_DNA"/>
</dbReference>
<dbReference type="GeneID" id="18918225"/>
<dbReference type="OrthoDB" id="2317741at2759"/>
<proteinExistence type="predicted"/>
<dbReference type="Proteomes" id="UP000008370">
    <property type="component" value="Unassembled WGS sequence"/>
</dbReference>
<dbReference type="InParanoid" id="K5UPX8"/>
<organism evidence="4 5">
    <name type="scientific">Phanerochaete carnosa (strain HHB-10118-sp)</name>
    <name type="common">White-rot fungus</name>
    <name type="synonym">Peniophora carnosa</name>
    <dbReference type="NCBI Taxonomy" id="650164"/>
    <lineage>
        <taxon>Eukaryota</taxon>
        <taxon>Fungi</taxon>
        <taxon>Dikarya</taxon>
        <taxon>Basidiomycota</taxon>
        <taxon>Agaricomycotina</taxon>
        <taxon>Agaricomycetes</taxon>
        <taxon>Polyporales</taxon>
        <taxon>Phanerochaetaceae</taxon>
        <taxon>Phanerochaete</taxon>
    </lineage>
</organism>
<reference evidence="4 5" key="1">
    <citation type="journal article" date="2012" name="BMC Genomics">
        <title>Comparative genomics of the white-rot fungi, Phanerochaete carnosa and P. chrysosporium, to elucidate the genetic basis of the distinct wood types they colonize.</title>
        <authorList>
            <person name="Suzuki H."/>
            <person name="MacDonald J."/>
            <person name="Syed K."/>
            <person name="Salamov A."/>
            <person name="Hori C."/>
            <person name="Aerts A."/>
            <person name="Henrissat B."/>
            <person name="Wiebenga A."/>
            <person name="vanKuyk P.A."/>
            <person name="Barry K."/>
            <person name="Lindquist E."/>
            <person name="LaButti K."/>
            <person name="Lapidus A."/>
            <person name="Lucas S."/>
            <person name="Coutinho P."/>
            <person name="Gong Y."/>
            <person name="Samejima M."/>
            <person name="Mahadevan R."/>
            <person name="Abou-Zaid M."/>
            <person name="de Vries R.P."/>
            <person name="Igarashi K."/>
            <person name="Yadav J.S."/>
            <person name="Grigoriev I.V."/>
            <person name="Master E.R."/>
        </authorList>
    </citation>
    <scope>NUCLEOTIDE SEQUENCE [LARGE SCALE GENOMIC DNA]</scope>
    <source>
        <strain evidence="4 5">HHB-10118-sp</strain>
    </source>
</reference>
<evidence type="ECO:0000313" key="5">
    <source>
        <dbReference type="Proteomes" id="UP000008370"/>
    </source>
</evidence>
<dbReference type="KEGG" id="pco:PHACADRAFT_262238"/>
<dbReference type="InterPro" id="IPR018466">
    <property type="entry name" value="Kre9/Knh1-like_N"/>
</dbReference>
<feature type="domain" description="Yeast cell wall synthesis Kre9/Knh1-like N-terminal" evidence="3">
    <location>
        <begin position="32"/>
        <end position="113"/>
    </location>
</feature>
<dbReference type="AlphaFoldDB" id="K5UPX8"/>
<evidence type="ECO:0000256" key="2">
    <source>
        <dbReference type="SAM" id="SignalP"/>
    </source>
</evidence>
<gene>
    <name evidence="4" type="ORF">PHACADRAFT_262238</name>
</gene>